<sequence length="671" mass="72530">MTKSQLGLALLLAASQGALAQNSTPWGQCGGISYNGPTGCPSGYYCFEQNPWYFQCIPGQATSVTVPSSTSSAASTTLRTTTSAPPPPPSSTSVPATTSSAATSSASTSSAAQPTSSPGVCSGSFSKISAQTWSSGANPGWNLGNSLDAIPNEDSWNNSPVESVVFDYVVEQGIKSVRIPVTYTHHLTTGSPDWKINPAWLSRVEAVIDQALARDLYVVTNVHHDSWEWADVTAPGADIDEIQERFRAIWVQIADKLKCKSSRLSFESLNEAPANNAAQGQLVNEFNEIFLEAVVESGGHNPDRVLHFVSGHMDPIKTSQWFEPPANVENPWLLHFHYYSPYDFVFGAWGKTVWGTPEELAAVSSDLGVVRGNFTDVPLVLGEYDVSVTHTEPAARWAWFDHVARVATDLDITLMVWDNGLDHLDRNSGTWRDPVSLAIVDAAIRGERNSLPGRTVDPSATSQFSSAFIWNKVGQAARNVELPWSFNGNTLTGVKTQTGASLTAGTDYTTSGTAITFTQSFLSQYVGATVSPGSKANLTLTFSAGAFSNVEIIQWNTPEFLAEPDAVPGQDLSIPIKYNGWAMVAAVKAISKTGTYLFDDWTMWLGDLQKGRATFNNHWFFDGEQVVIRAAAIEAVLNLNEPVDFTFEFYPRAAGNGNTLVYTIDPTGDDC</sequence>
<organism evidence="12 13">
    <name type="scientific">Plectosphaerella plurivora</name>
    <dbReference type="NCBI Taxonomy" id="936078"/>
    <lineage>
        <taxon>Eukaryota</taxon>
        <taxon>Fungi</taxon>
        <taxon>Dikarya</taxon>
        <taxon>Ascomycota</taxon>
        <taxon>Pezizomycotina</taxon>
        <taxon>Sordariomycetes</taxon>
        <taxon>Hypocreomycetidae</taxon>
        <taxon>Glomerellales</taxon>
        <taxon>Plectosphaerellaceae</taxon>
        <taxon>Plectosphaerella</taxon>
    </lineage>
</organism>
<dbReference type="PROSITE" id="PS51164">
    <property type="entry name" value="CBM1_2"/>
    <property type="match status" value="1"/>
</dbReference>
<dbReference type="PANTHER" id="PTHR31297">
    <property type="entry name" value="GLUCAN ENDO-1,6-BETA-GLUCOSIDASE B"/>
    <property type="match status" value="1"/>
</dbReference>
<dbReference type="Proteomes" id="UP000770015">
    <property type="component" value="Unassembled WGS sequence"/>
</dbReference>
<evidence type="ECO:0000256" key="2">
    <source>
        <dbReference type="ARBA" id="ARBA00022729"/>
    </source>
</evidence>
<dbReference type="Pfam" id="PF00734">
    <property type="entry name" value="CBM_1"/>
    <property type="match status" value="1"/>
</dbReference>
<dbReference type="InterPro" id="IPR017853">
    <property type="entry name" value="GH"/>
</dbReference>
<keyword evidence="6" id="KW-0326">Glycosidase</keyword>
<dbReference type="SUPFAM" id="SSF57180">
    <property type="entry name" value="Cellulose-binding domain"/>
    <property type="match status" value="1"/>
</dbReference>
<evidence type="ECO:0000256" key="6">
    <source>
        <dbReference type="ARBA" id="ARBA00023295"/>
    </source>
</evidence>
<dbReference type="GO" id="GO:0008422">
    <property type="term" value="F:beta-glucosidase activity"/>
    <property type="evidence" value="ECO:0007669"/>
    <property type="project" value="TreeGrafter"/>
</dbReference>
<gene>
    <name evidence="12" type="ORF">F5X68DRAFT_278865</name>
</gene>
<evidence type="ECO:0000256" key="5">
    <source>
        <dbReference type="ARBA" id="ARBA00023277"/>
    </source>
</evidence>
<dbReference type="Gene3D" id="2.60.40.10">
    <property type="entry name" value="Immunoglobulins"/>
    <property type="match status" value="1"/>
</dbReference>
<feature type="compositionally biased region" description="Low complexity" evidence="9">
    <location>
        <begin position="72"/>
        <end position="83"/>
    </location>
</feature>
<feature type="chain" id="PRO_5040512788" evidence="10">
    <location>
        <begin position="21"/>
        <end position="671"/>
    </location>
</feature>
<dbReference type="GO" id="GO:0005576">
    <property type="term" value="C:extracellular region"/>
    <property type="evidence" value="ECO:0007669"/>
    <property type="project" value="InterPro"/>
</dbReference>
<comment type="similarity">
    <text evidence="1">Belongs to the glycosyl hydrolase 5 (cellulase A) family.</text>
</comment>
<keyword evidence="5" id="KW-0119">Carbohydrate metabolism</keyword>
<dbReference type="Pfam" id="PF03442">
    <property type="entry name" value="CBM_X2"/>
    <property type="match status" value="1"/>
</dbReference>
<keyword evidence="8" id="KW-0624">Polysaccharide degradation</keyword>
<evidence type="ECO:0000256" key="7">
    <source>
        <dbReference type="ARBA" id="ARBA00023316"/>
    </source>
</evidence>
<feature type="compositionally biased region" description="Low complexity" evidence="9">
    <location>
        <begin position="91"/>
        <end position="118"/>
    </location>
</feature>
<evidence type="ECO:0000313" key="12">
    <source>
        <dbReference type="EMBL" id="KAH6670997.1"/>
    </source>
</evidence>
<evidence type="ECO:0000256" key="10">
    <source>
        <dbReference type="SAM" id="SignalP"/>
    </source>
</evidence>
<keyword evidence="2 10" id="KW-0732">Signal</keyword>
<feature type="signal peptide" evidence="10">
    <location>
        <begin position="1"/>
        <end position="20"/>
    </location>
</feature>
<evidence type="ECO:0000313" key="13">
    <source>
        <dbReference type="Proteomes" id="UP000770015"/>
    </source>
</evidence>
<keyword evidence="13" id="KW-1185">Reference proteome</keyword>
<evidence type="ECO:0000256" key="1">
    <source>
        <dbReference type="ARBA" id="ARBA00005641"/>
    </source>
</evidence>
<dbReference type="Gene3D" id="3.20.20.80">
    <property type="entry name" value="Glycosidases"/>
    <property type="match status" value="1"/>
</dbReference>
<dbReference type="InterPro" id="IPR050386">
    <property type="entry name" value="Glycosyl_hydrolase_5"/>
</dbReference>
<dbReference type="InterPro" id="IPR035971">
    <property type="entry name" value="CBD_sf"/>
</dbReference>
<dbReference type="SMART" id="SM00236">
    <property type="entry name" value="fCBD"/>
    <property type="match status" value="1"/>
</dbReference>
<dbReference type="AlphaFoldDB" id="A0A9P8V3B0"/>
<dbReference type="GO" id="GO:0071555">
    <property type="term" value="P:cell wall organization"/>
    <property type="evidence" value="ECO:0007669"/>
    <property type="project" value="UniProtKB-KW"/>
</dbReference>
<reference evidence="12" key="1">
    <citation type="journal article" date="2021" name="Nat. Commun.">
        <title>Genetic determinants of endophytism in the Arabidopsis root mycobiome.</title>
        <authorList>
            <person name="Mesny F."/>
            <person name="Miyauchi S."/>
            <person name="Thiergart T."/>
            <person name="Pickel B."/>
            <person name="Atanasova L."/>
            <person name="Karlsson M."/>
            <person name="Huettel B."/>
            <person name="Barry K.W."/>
            <person name="Haridas S."/>
            <person name="Chen C."/>
            <person name="Bauer D."/>
            <person name="Andreopoulos W."/>
            <person name="Pangilinan J."/>
            <person name="LaButti K."/>
            <person name="Riley R."/>
            <person name="Lipzen A."/>
            <person name="Clum A."/>
            <person name="Drula E."/>
            <person name="Henrissat B."/>
            <person name="Kohler A."/>
            <person name="Grigoriev I.V."/>
            <person name="Martin F.M."/>
            <person name="Hacquard S."/>
        </authorList>
    </citation>
    <scope>NUCLEOTIDE SEQUENCE</scope>
    <source>
        <strain evidence="12">MPI-SDFR-AT-0117</strain>
    </source>
</reference>
<dbReference type="OrthoDB" id="412536at2759"/>
<comment type="caution">
    <text evidence="12">The sequence shown here is derived from an EMBL/GenBank/DDBJ whole genome shotgun (WGS) entry which is preliminary data.</text>
</comment>
<dbReference type="PANTHER" id="PTHR31297:SF41">
    <property type="entry name" value="ENDOGLUCANASE, PUTATIVE (AFU_ORTHOLOGUE AFUA_5G01830)-RELATED"/>
    <property type="match status" value="1"/>
</dbReference>
<evidence type="ECO:0000256" key="4">
    <source>
        <dbReference type="ARBA" id="ARBA00023001"/>
    </source>
</evidence>
<dbReference type="InterPro" id="IPR000254">
    <property type="entry name" value="CBD"/>
</dbReference>
<dbReference type="InterPro" id="IPR014756">
    <property type="entry name" value="Ig_E-set"/>
</dbReference>
<keyword evidence="3" id="KW-0378">Hydrolase</keyword>
<dbReference type="SUPFAM" id="SSF51445">
    <property type="entry name" value="(Trans)glycosidases"/>
    <property type="match status" value="1"/>
</dbReference>
<name>A0A9P8V3B0_9PEZI</name>
<dbReference type="Pfam" id="PF00150">
    <property type="entry name" value="Cellulase"/>
    <property type="match status" value="1"/>
</dbReference>
<dbReference type="GO" id="GO:0009986">
    <property type="term" value="C:cell surface"/>
    <property type="evidence" value="ECO:0007669"/>
    <property type="project" value="TreeGrafter"/>
</dbReference>
<protein>
    <submittedName>
        <fullName evidence="12">Endoglucanase B</fullName>
    </submittedName>
</protein>
<feature type="region of interest" description="Disordered" evidence="9">
    <location>
        <begin position="72"/>
        <end position="120"/>
    </location>
</feature>
<evidence type="ECO:0000256" key="3">
    <source>
        <dbReference type="ARBA" id="ARBA00022801"/>
    </source>
</evidence>
<dbReference type="InterPro" id="IPR013783">
    <property type="entry name" value="Ig-like_fold"/>
</dbReference>
<evidence type="ECO:0000259" key="11">
    <source>
        <dbReference type="PROSITE" id="PS51164"/>
    </source>
</evidence>
<dbReference type="InterPro" id="IPR001547">
    <property type="entry name" value="Glyco_hydro_5"/>
</dbReference>
<keyword evidence="7" id="KW-0961">Cell wall biogenesis/degradation</keyword>
<accession>A0A9P8V3B0</accession>
<dbReference type="PROSITE" id="PS00562">
    <property type="entry name" value="CBM1_1"/>
    <property type="match status" value="1"/>
</dbReference>
<dbReference type="GO" id="GO:0030245">
    <property type="term" value="P:cellulose catabolic process"/>
    <property type="evidence" value="ECO:0007669"/>
    <property type="project" value="UniProtKB-KW"/>
</dbReference>
<keyword evidence="4" id="KW-0136">Cellulose degradation</keyword>
<dbReference type="SUPFAM" id="SSF81296">
    <property type="entry name" value="E set domains"/>
    <property type="match status" value="1"/>
</dbReference>
<dbReference type="InterPro" id="IPR005102">
    <property type="entry name" value="Carbo-bd_X2"/>
</dbReference>
<evidence type="ECO:0000256" key="8">
    <source>
        <dbReference type="ARBA" id="ARBA00023326"/>
    </source>
</evidence>
<dbReference type="EMBL" id="JAGSXJ010000029">
    <property type="protein sequence ID" value="KAH6670997.1"/>
    <property type="molecule type" value="Genomic_DNA"/>
</dbReference>
<proteinExistence type="inferred from homology"/>
<dbReference type="GO" id="GO:0030248">
    <property type="term" value="F:cellulose binding"/>
    <property type="evidence" value="ECO:0007669"/>
    <property type="project" value="InterPro"/>
</dbReference>
<evidence type="ECO:0000256" key="9">
    <source>
        <dbReference type="SAM" id="MobiDB-lite"/>
    </source>
</evidence>
<feature type="domain" description="CBM1" evidence="11">
    <location>
        <begin position="21"/>
        <end position="57"/>
    </location>
</feature>